<evidence type="ECO:0008006" key="8">
    <source>
        <dbReference type="Google" id="ProtNLM"/>
    </source>
</evidence>
<evidence type="ECO:0000256" key="2">
    <source>
        <dbReference type="ARBA" id="ARBA00007175"/>
    </source>
</evidence>
<evidence type="ECO:0000313" key="7">
    <source>
        <dbReference type="Proteomes" id="UP000751190"/>
    </source>
</evidence>
<evidence type="ECO:0000256" key="3">
    <source>
        <dbReference type="ARBA" id="ARBA00023054"/>
    </source>
</evidence>
<dbReference type="GO" id="GO:0005730">
    <property type="term" value="C:nucleolus"/>
    <property type="evidence" value="ECO:0007669"/>
    <property type="project" value="UniProtKB-SubCell"/>
</dbReference>
<dbReference type="AlphaFoldDB" id="A0A8J6CHZ3"/>
<evidence type="ECO:0000256" key="4">
    <source>
        <dbReference type="ARBA" id="ARBA00023242"/>
    </source>
</evidence>
<dbReference type="OrthoDB" id="551633at2759"/>
<evidence type="ECO:0000256" key="1">
    <source>
        <dbReference type="ARBA" id="ARBA00004604"/>
    </source>
</evidence>
<name>A0A8J6CHZ3_DIALT</name>
<keyword evidence="7" id="KW-1185">Reference proteome</keyword>
<evidence type="ECO:0000256" key="5">
    <source>
        <dbReference type="SAM" id="MobiDB-lite"/>
    </source>
</evidence>
<protein>
    <recommendedName>
        <fullName evidence="8">Nucleolar protein 12</fullName>
    </recommendedName>
</protein>
<comment type="caution">
    <text evidence="6">The sequence shown here is derived from an EMBL/GenBank/DDBJ whole genome shotgun (WGS) entry which is preliminary data.</text>
</comment>
<accession>A0A8J6CHZ3</accession>
<dbReference type="OMA" id="MELTEGP"/>
<feature type="compositionally biased region" description="Basic residues" evidence="5">
    <location>
        <begin position="211"/>
        <end position="221"/>
    </location>
</feature>
<dbReference type="Proteomes" id="UP000751190">
    <property type="component" value="Unassembled WGS sequence"/>
</dbReference>
<dbReference type="PANTHER" id="PTHR14577:SF0">
    <property type="entry name" value="NUCLEOLAR PROTEIN 12"/>
    <property type="match status" value="1"/>
</dbReference>
<dbReference type="EMBL" id="JAGTXO010000001">
    <property type="protein sequence ID" value="KAG8470795.1"/>
    <property type="molecule type" value="Genomic_DNA"/>
</dbReference>
<keyword evidence="4" id="KW-0539">Nucleus</keyword>
<feature type="region of interest" description="Disordered" evidence="5">
    <location>
        <begin position="157"/>
        <end position="221"/>
    </location>
</feature>
<evidence type="ECO:0000313" key="6">
    <source>
        <dbReference type="EMBL" id="KAG8470795.1"/>
    </source>
</evidence>
<dbReference type="GO" id="GO:0019843">
    <property type="term" value="F:rRNA binding"/>
    <property type="evidence" value="ECO:0007669"/>
    <property type="project" value="TreeGrafter"/>
</dbReference>
<dbReference type="Pfam" id="PF09805">
    <property type="entry name" value="Nop25"/>
    <property type="match status" value="1"/>
</dbReference>
<feature type="region of interest" description="Disordered" evidence="5">
    <location>
        <begin position="85"/>
        <end position="104"/>
    </location>
</feature>
<comment type="subcellular location">
    <subcellularLocation>
        <location evidence="1">Nucleus</location>
        <location evidence="1">Nucleolus</location>
    </subcellularLocation>
</comment>
<dbReference type="PANTHER" id="PTHR14577">
    <property type="entry name" value="NUCLEOLAR PROTEIN 12"/>
    <property type="match status" value="1"/>
</dbReference>
<organism evidence="6 7">
    <name type="scientific">Diacronema lutheri</name>
    <name type="common">Unicellular marine alga</name>
    <name type="synonym">Monochrysis lutheri</name>
    <dbReference type="NCBI Taxonomy" id="2081491"/>
    <lineage>
        <taxon>Eukaryota</taxon>
        <taxon>Haptista</taxon>
        <taxon>Haptophyta</taxon>
        <taxon>Pavlovophyceae</taxon>
        <taxon>Pavlovales</taxon>
        <taxon>Pavlovaceae</taxon>
        <taxon>Diacronema</taxon>
    </lineage>
</organism>
<keyword evidence="3" id="KW-0175">Coiled coil</keyword>
<dbReference type="InterPro" id="IPR019186">
    <property type="entry name" value="Nucleolar_protein_12"/>
</dbReference>
<comment type="similarity">
    <text evidence="2">Belongs to the RRP17 family.</text>
</comment>
<proteinExistence type="inferred from homology"/>
<feature type="compositionally biased region" description="Gly residues" evidence="5">
    <location>
        <begin position="182"/>
        <end position="192"/>
    </location>
</feature>
<feature type="compositionally biased region" description="Basic residues" evidence="5">
    <location>
        <begin position="166"/>
        <end position="180"/>
    </location>
</feature>
<sequence>MKVNDLLRAQRKPSKQRDTIVFDESARKSYVTGFKRRKDERREVARQENERKARDAKIAARREKREALAFALSGGIVHRTAAEGDDAENAGVGERARDARASTLSTRRHVFEQTLTTTTVTQLLDGSDPAFELHAEETSEALAARLAARRAAQQLKRTAGLAREAKARRARGAKGARAPRRAGGGGGGGKVGKNGRGRRAPAADVSGRKSAGTRKGSRGRK</sequence>
<gene>
    <name evidence="6" type="ORF">KFE25_009216</name>
</gene>
<reference evidence="6" key="1">
    <citation type="submission" date="2021-05" db="EMBL/GenBank/DDBJ databases">
        <title>The genome of the haptophyte Pavlova lutheri (Diacronema luteri, Pavlovales) - a model for lipid biosynthesis in eukaryotic algae.</title>
        <authorList>
            <person name="Hulatt C.J."/>
            <person name="Posewitz M.C."/>
        </authorList>
    </citation>
    <scope>NUCLEOTIDE SEQUENCE</scope>
    <source>
        <strain evidence="6">NIVA-4/92</strain>
    </source>
</reference>